<feature type="domain" description="PAC" evidence="9">
    <location>
        <begin position="108"/>
        <end position="161"/>
    </location>
</feature>
<dbReference type="AlphaFoldDB" id="A0A7G5EHM6"/>
<dbReference type="SMART" id="SM00387">
    <property type="entry name" value="HATPase_c"/>
    <property type="match status" value="1"/>
</dbReference>
<keyword evidence="3 6" id="KW-0597">Phosphoprotein</keyword>
<dbReference type="SUPFAM" id="SSF55785">
    <property type="entry name" value="PYP-like sensor domain (PAS domain)"/>
    <property type="match status" value="1"/>
</dbReference>
<dbReference type="KEGG" id="cpis:HS961_12065"/>
<dbReference type="EC" id="2.7.13.3" evidence="2"/>
<dbReference type="InterPro" id="IPR003594">
    <property type="entry name" value="HATPase_dom"/>
</dbReference>
<dbReference type="Pfam" id="PF01590">
    <property type="entry name" value="GAF"/>
    <property type="match status" value="1"/>
</dbReference>
<dbReference type="Gene3D" id="3.30.450.20">
    <property type="entry name" value="PAS domain"/>
    <property type="match status" value="1"/>
</dbReference>
<dbReference type="InterPro" id="IPR001789">
    <property type="entry name" value="Sig_transdc_resp-reg_receiver"/>
</dbReference>
<dbReference type="Gene3D" id="3.30.450.40">
    <property type="match status" value="1"/>
</dbReference>
<dbReference type="InterPro" id="IPR004358">
    <property type="entry name" value="Sig_transdc_His_kin-like_C"/>
</dbReference>
<dbReference type="Gene3D" id="3.30.565.10">
    <property type="entry name" value="Histidine kinase-like ATPase, C-terminal domain"/>
    <property type="match status" value="1"/>
</dbReference>
<evidence type="ECO:0000259" key="8">
    <source>
        <dbReference type="PROSITE" id="PS50110"/>
    </source>
</evidence>
<accession>A0A7G5EHM6</accession>
<dbReference type="Pfam" id="PF02518">
    <property type="entry name" value="HATPase_c"/>
    <property type="match status" value="1"/>
</dbReference>
<proteinExistence type="predicted"/>
<sequence>MQSELLQQYQRRIADLETELAVARDISAEAIGHASVDNLPVDFALDAAGIGLFNVDVGTQTIHLSAGACRLFGLAVQASYPTSTFERLLVDRSEASNHHSRSDGSAALVVTYQISRADNGALRWIERRARIRRDASGAVIDFGGALRDVTDFRAAMELAAKSHKAVAALLDSRSFLIDLTVRQRALSDPDTVMRMTAQLLGERLGAHRVGFYRILSSSSMQYLNGWSQSELPLLSGISPVEAFGAQAEQLRSRGEMLVFSDSRHDLDGSLHPLAEHGVLSGVEVPLLSNQRWCAGMVVHCANVRSWTEAEVGVIREVAELAWLAVERAEAFLRLGDQVQRQVEKIEFGRREAIGQREGRLVAESKVHQLQKLEAVGQLTGGIAHDFNNMLAIIMGGLALLQRKLQRGDTNVQKHVDSAMDGAKRAATLTARLLAFSRQHPLSPVPTDINRLMANLSDLLSRTPGESVQLEVIQGAGLWNTLVDQNQLENVLLNLCINARDAMPSGGRLTVETNNVHVERSYALEFDLAVGQYVVLSVTDTGTGMTPEVLARAFEPFFTTKAVGKGSGLGLSQAFGFASQSGGHLKAYSELGHGTTFKIYLPRHIGNAVGQPLPGLRQPLRAGRVGEIIMVVDDEDRMRAVASETLRELGYTVVDAANGPEALAMIDAGQEVTVLFTDIIMPDMTGRQLADLALQKLPQLKVLYTTGYTRNAVVHNGILDAGTNFLAKPYSIEDLSAKIADVLDAAAN</sequence>
<dbReference type="SMART" id="SM00388">
    <property type="entry name" value="HisKA"/>
    <property type="match status" value="1"/>
</dbReference>
<name>A0A7G5EHM6_9BURK</name>
<dbReference type="PANTHER" id="PTHR43065:SF42">
    <property type="entry name" value="TWO-COMPONENT SENSOR PPRA"/>
    <property type="match status" value="1"/>
</dbReference>
<dbReference type="InterPro" id="IPR036890">
    <property type="entry name" value="HATPase_C_sf"/>
</dbReference>
<feature type="modified residue" description="4-aspartylphosphate" evidence="6">
    <location>
        <position position="677"/>
    </location>
</feature>
<evidence type="ECO:0000313" key="11">
    <source>
        <dbReference type="Proteomes" id="UP000515240"/>
    </source>
</evidence>
<dbReference type="Gene3D" id="3.40.50.2300">
    <property type="match status" value="1"/>
</dbReference>
<dbReference type="SMART" id="SM00065">
    <property type="entry name" value="GAF"/>
    <property type="match status" value="1"/>
</dbReference>
<dbReference type="SUPFAM" id="SSF52172">
    <property type="entry name" value="CheY-like"/>
    <property type="match status" value="1"/>
</dbReference>
<dbReference type="SUPFAM" id="SSF55781">
    <property type="entry name" value="GAF domain-like"/>
    <property type="match status" value="1"/>
</dbReference>
<dbReference type="InterPro" id="IPR036097">
    <property type="entry name" value="HisK_dim/P_sf"/>
</dbReference>
<dbReference type="PROSITE" id="PS50110">
    <property type="entry name" value="RESPONSE_REGULATORY"/>
    <property type="match status" value="1"/>
</dbReference>
<dbReference type="PROSITE" id="PS50109">
    <property type="entry name" value="HIS_KIN"/>
    <property type="match status" value="1"/>
</dbReference>
<dbReference type="InterPro" id="IPR000700">
    <property type="entry name" value="PAS-assoc_C"/>
</dbReference>
<evidence type="ECO:0000259" key="9">
    <source>
        <dbReference type="PROSITE" id="PS50113"/>
    </source>
</evidence>
<dbReference type="SUPFAM" id="SSF55874">
    <property type="entry name" value="ATPase domain of HSP90 chaperone/DNA topoisomerase II/histidine kinase"/>
    <property type="match status" value="1"/>
</dbReference>
<evidence type="ECO:0000256" key="2">
    <source>
        <dbReference type="ARBA" id="ARBA00012438"/>
    </source>
</evidence>
<feature type="domain" description="Histidine kinase" evidence="7">
    <location>
        <begin position="381"/>
        <end position="604"/>
    </location>
</feature>
<dbReference type="InterPro" id="IPR003018">
    <property type="entry name" value="GAF"/>
</dbReference>
<dbReference type="InterPro" id="IPR003661">
    <property type="entry name" value="HisK_dim/P_dom"/>
</dbReference>
<organism evidence="10 11">
    <name type="scientific">Comamonas piscis</name>
    <dbReference type="NCBI Taxonomy" id="1562974"/>
    <lineage>
        <taxon>Bacteria</taxon>
        <taxon>Pseudomonadati</taxon>
        <taxon>Pseudomonadota</taxon>
        <taxon>Betaproteobacteria</taxon>
        <taxon>Burkholderiales</taxon>
        <taxon>Comamonadaceae</taxon>
        <taxon>Comamonas</taxon>
    </lineage>
</organism>
<dbReference type="Pfam" id="PF00072">
    <property type="entry name" value="Response_reg"/>
    <property type="match status" value="1"/>
</dbReference>
<feature type="domain" description="Response regulatory" evidence="8">
    <location>
        <begin position="627"/>
        <end position="742"/>
    </location>
</feature>
<dbReference type="InterPro" id="IPR011006">
    <property type="entry name" value="CheY-like_superfamily"/>
</dbReference>
<gene>
    <name evidence="10" type="ORF">HS961_12065</name>
</gene>
<protein>
    <recommendedName>
        <fullName evidence="2">histidine kinase</fullName>
        <ecNumber evidence="2">2.7.13.3</ecNumber>
    </recommendedName>
</protein>
<dbReference type="PRINTS" id="PR00344">
    <property type="entry name" value="BCTRLSENSOR"/>
</dbReference>
<dbReference type="SUPFAM" id="SSF47384">
    <property type="entry name" value="Homodimeric domain of signal transducing histidine kinase"/>
    <property type="match status" value="1"/>
</dbReference>
<keyword evidence="4" id="KW-0808">Transferase</keyword>
<dbReference type="GO" id="GO:0000155">
    <property type="term" value="F:phosphorelay sensor kinase activity"/>
    <property type="evidence" value="ECO:0007669"/>
    <property type="project" value="InterPro"/>
</dbReference>
<comment type="catalytic activity">
    <reaction evidence="1">
        <text>ATP + protein L-histidine = ADP + protein N-phospho-L-histidine.</text>
        <dbReference type="EC" id="2.7.13.3"/>
    </reaction>
</comment>
<dbReference type="InterPro" id="IPR005467">
    <property type="entry name" value="His_kinase_dom"/>
</dbReference>
<reference evidence="10 11" key="1">
    <citation type="journal article" date="2020" name="G3 (Bethesda)">
        <title>CeMbio - The Caenorhabditis elegans Microbiome Resource.</title>
        <authorList>
            <person name="Dirksen P."/>
            <person name="Assie A."/>
            <person name="Zimmermann J."/>
            <person name="Zhang F."/>
            <person name="Tietje A.M."/>
            <person name="Marsh S.A."/>
            <person name="Felix M.A."/>
            <person name="Shapira M."/>
            <person name="Kaleta C."/>
            <person name="Schulenburg H."/>
            <person name="Samuel B."/>
        </authorList>
    </citation>
    <scope>NUCLEOTIDE SEQUENCE [LARGE SCALE GENOMIC DNA]</scope>
    <source>
        <strain evidence="10 11">BIGb0172</strain>
    </source>
</reference>
<evidence type="ECO:0000256" key="4">
    <source>
        <dbReference type="ARBA" id="ARBA00022679"/>
    </source>
</evidence>
<evidence type="ECO:0000256" key="1">
    <source>
        <dbReference type="ARBA" id="ARBA00000085"/>
    </source>
</evidence>
<dbReference type="InterPro" id="IPR029016">
    <property type="entry name" value="GAF-like_dom_sf"/>
</dbReference>
<evidence type="ECO:0000259" key="7">
    <source>
        <dbReference type="PROSITE" id="PS50109"/>
    </source>
</evidence>
<keyword evidence="5" id="KW-0418">Kinase</keyword>
<evidence type="ECO:0000256" key="5">
    <source>
        <dbReference type="ARBA" id="ARBA00022777"/>
    </source>
</evidence>
<dbReference type="SMART" id="SM00448">
    <property type="entry name" value="REC"/>
    <property type="match status" value="1"/>
</dbReference>
<dbReference type="Gene3D" id="1.10.287.130">
    <property type="match status" value="1"/>
</dbReference>
<dbReference type="InterPro" id="IPR035965">
    <property type="entry name" value="PAS-like_dom_sf"/>
</dbReference>
<dbReference type="PANTHER" id="PTHR43065">
    <property type="entry name" value="SENSOR HISTIDINE KINASE"/>
    <property type="match status" value="1"/>
</dbReference>
<keyword evidence="11" id="KW-1185">Reference proteome</keyword>
<dbReference type="RefSeq" id="WP_182322262.1">
    <property type="nucleotide sequence ID" value="NZ_CP058554.1"/>
</dbReference>
<dbReference type="Pfam" id="PF00512">
    <property type="entry name" value="HisKA"/>
    <property type="match status" value="1"/>
</dbReference>
<evidence type="ECO:0000313" key="10">
    <source>
        <dbReference type="EMBL" id="QMV73501.1"/>
    </source>
</evidence>
<evidence type="ECO:0000256" key="6">
    <source>
        <dbReference type="PROSITE-ProRule" id="PRU00169"/>
    </source>
</evidence>
<dbReference type="Proteomes" id="UP000515240">
    <property type="component" value="Chromosome"/>
</dbReference>
<dbReference type="CDD" id="cd00082">
    <property type="entry name" value="HisKA"/>
    <property type="match status" value="1"/>
</dbReference>
<dbReference type="PROSITE" id="PS50113">
    <property type="entry name" value="PAC"/>
    <property type="match status" value="1"/>
</dbReference>
<dbReference type="EMBL" id="CP058554">
    <property type="protein sequence ID" value="QMV73501.1"/>
    <property type="molecule type" value="Genomic_DNA"/>
</dbReference>
<evidence type="ECO:0000256" key="3">
    <source>
        <dbReference type="ARBA" id="ARBA00022553"/>
    </source>
</evidence>